<dbReference type="Gene3D" id="1.10.20.10">
    <property type="entry name" value="Histone, subunit A"/>
    <property type="match status" value="1"/>
</dbReference>
<comment type="similarity">
    <text evidence="6">Belongs to the SPT3 family.</text>
</comment>
<evidence type="ECO:0000256" key="7">
    <source>
        <dbReference type="SAM" id="MobiDB-lite"/>
    </source>
</evidence>
<dbReference type="GO" id="GO:0046982">
    <property type="term" value="F:protein heterodimerization activity"/>
    <property type="evidence" value="ECO:0007669"/>
    <property type="project" value="InterPro"/>
</dbReference>
<feature type="region of interest" description="Disordered" evidence="7">
    <location>
        <begin position="293"/>
        <end position="317"/>
    </location>
</feature>
<dbReference type="GO" id="GO:0046695">
    <property type="term" value="C:SLIK (SAGA-like) complex"/>
    <property type="evidence" value="ECO:0007669"/>
    <property type="project" value="EnsemblFungi"/>
</dbReference>
<dbReference type="GO" id="GO:0001403">
    <property type="term" value="P:invasive growth in response to glucose limitation"/>
    <property type="evidence" value="ECO:0007669"/>
    <property type="project" value="EnsemblFungi"/>
</dbReference>
<dbReference type="GO" id="GO:0005634">
    <property type="term" value="C:nucleus"/>
    <property type="evidence" value="ECO:0007669"/>
    <property type="project" value="UniProtKB-SubCell"/>
</dbReference>
<dbReference type="GO" id="GO:0006357">
    <property type="term" value="P:regulation of transcription by RNA polymerase II"/>
    <property type="evidence" value="ECO:0007669"/>
    <property type="project" value="EnsemblFungi"/>
</dbReference>
<name>A0A0C9LQ58_9FUNG</name>
<keyword evidence="9" id="KW-1185">Reference proteome</keyword>
<dbReference type="PANTHER" id="PTHR11380">
    <property type="entry name" value="TRANSCRIPTION INITIATION FACTOR TFIID/SUPT3-RELATED"/>
    <property type="match status" value="1"/>
</dbReference>
<evidence type="ECO:0000256" key="4">
    <source>
        <dbReference type="ARBA" id="ARBA00023163"/>
    </source>
</evidence>
<dbReference type="GO" id="GO:0003712">
    <property type="term" value="F:transcription coregulator activity"/>
    <property type="evidence" value="ECO:0007669"/>
    <property type="project" value="EnsemblFungi"/>
</dbReference>
<dbReference type="EMBL" id="DF836294">
    <property type="protein sequence ID" value="GAN01245.1"/>
    <property type="molecule type" value="Genomic_DNA"/>
</dbReference>
<dbReference type="CDD" id="cd22926">
    <property type="entry name" value="HFD_SPT3"/>
    <property type="match status" value="1"/>
</dbReference>
<keyword evidence="3" id="KW-0010">Activator</keyword>
<feature type="compositionally biased region" description="Basic and acidic residues" evidence="7">
    <location>
        <begin position="302"/>
        <end position="312"/>
    </location>
</feature>
<organism evidence="8">
    <name type="scientific">Mucor ambiguus</name>
    <dbReference type="NCBI Taxonomy" id="91626"/>
    <lineage>
        <taxon>Eukaryota</taxon>
        <taxon>Fungi</taxon>
        <taxon>Fungi incertae sedis</taxon>
        <taxon>Mucoromycota</taxon>
        <taxon>Mucoromycotina</taxon>
        <taxon>Mucoromycetes</taxon>
        <taxon>Mucorales</taxon>
        <taxon>Mucorineae</taxon>
        <taxon>Mucoraceae</taxon>
        <taxon>Mucor</taxon>
    </lineage>
</organism>
<reference evidence="8" key="1">
    <citation type="submission" date="2014-09" db="EMBL/GenBank/DDBJ databases">
        <title>Draft genome sequence of an oleaginous Mucoromycotina fungus Mucor ambiguus NBRC6742.</title>
        <authorList>
            <person name="Takeda I."/>
            <person name="Yamane N."/>
            <person name="Morita T."/>
            <person name="Tamano K."/>
            <person name="Machida M."/>
            <person name="Baker S."/>
            <person name="Koike H."/>
        </authorList>
    </citation>
    <scope>NUCLEOTIDE SEQUENCE</scope>
    <source>
        <strain evidence="8">NBRC 6742</strain>
    </source>
</reference>
<keyword evidence="4" id="KW-0804">Transcription</keyword>
<dbReference type="GO" id="GO:0007124">
    <property type="term" value="P:pseudohyphal growth"/>
    <property type="evidence" value="ECO:0007669"/>
    <property type="project" value="EnsemblFungi"/>
</dbReference>
<evidence type="ECO:0000256" key="1">
    <source>
        <dbReference type="ARBA" id="ARBA00004123"/>
    </source>
</evidence>
<dbReference type="InterPro" id="IPR009072">
    <property type="entry name" value="Histone-fold"/>
</dbReference>
<dbReference type="OrthoDB" id="66982at2759"/>
<dbReference type="FunFam" id="1.10.20.10:FF:000023">
    <property type="entry name" value="transcription initiation protein SPT3 homolog"/>
    <property type="match status" value="1"/>
</dbReference>
<dbReference type="InterPro" id="IPR003195">
    <property type="entry name" value="TFIID_TAF13"/>
</dbReference>
<dbReference type="GO" id="GO:0005829">
    <property type="term" value="C:cytosol"/>
    <property type="evidence" value="ECO:0007669"/>
    <property type="project" value="EnsemblFungi"/>
</dbReference>
<evidence type="ECO:0000256" key="5">
    <source>
        <dbReference type="ARBA" id="ARBA00023242"/>
    </source>
</evidence>
<evidence type="ECO:0000256" key="3">
    <source>
        <dbReference type="ARBA" id="ARBA00023159"/>
    </source>
</evidence>
<dbReference type="SUPFAM" id="SSF47113">
    <property type="entry name" value="Histone-fold"/>
    <property type="match status" value="1"/>
</dbReference>
<keyword evidence="2" id="KW-0805">Transcription regulation</keyword>
<dbReference type="STRING" id="91626.A0A0C9LQ58"/>
<dbReference type="GO" id="GO:0006325">
    <property type="term" value="P:chromatin organization"/>
    <property type="evidence" value="ECO:0007669"/>
    <property type="project" value="EnsemblFungi"/>
</dbReference>
<sequence length="370" mass="41832">MTEAKKSKYRFQSEIQQMMFVFGEVADPLQEATLLVEDIVRSQVIEIIIQAAAQASRRNSRYLSAEDLIFLMRHDRAKVNRLRSFLSWKDVRKNAKDASGDQVEDVVEETNTGKIHRSIIKLPWELVNQFSDVITKSINGGDDESEDEDELEAYNDSIQRLKDADDITRAMTREEYVHYSECRQASFTYRKGKRFREWANMSSFVEVKPNDDIVDSLGFLTYEMVSKLTMTAISIKRDLMEAAGKKEDEPVSLGSSQLKRKREEDETNNAMETSSTPAAAATATASIIATAADGTVSTPQQDDTHSDDENKVETPGSPDSFCNGLFSLPSTEQTPLLAEHIHEAFRRLQQIPQPMKNFRGGLVRTRISLI</sequence>
<dbReference type="PANTHER" id="PTHR11380:SF16">
    <property type="entry name" value="TRANSCRIPTION INITIATION PROTEIN SPT3 HOMOLOG"/>
    <property type="match status" value="1"/>
</dbReference>
<evidence type="ECO:0000256" key="6">
    <source>
        <dbReference type="ARBA" id="ARBA00061274"/>
    </source>
</evidence>
<evidence type="ECO:0000313" key="9">
    <source>
        <dbReference type="Proteomes" id="UP000053815"/>
    </source>
</evidence>
<dbReference type="GO" id="GO:0006366">
    <property type="term" value="P:transcription by RNA polymerase II"/>
    <property type="evidence" value="ECO:0007669"/>
    <property type="project" value="EnsemblFungi"/>
</dbReference>
<feature type="region of interest" description="Disordered" evidence="7">
    <location>
        <begin position="243"/>
        <end position="281"/>
    </location>
</feature>
<dbReference type="GO" id="GO:0000124">
    <property type="term" value="C:SAGA complex"/>
    <property type="evidence" value="ECO:0007669"/>
    <property type="project" value="EnsemblFungi"/>
</dbReference>
<dbReference type="Proteomes" id="UP000053815">
    <property type="component" value="Unassembled WGS sequence"/>
</dbReference>
<comment type="subcellular location">
    <subcellularLocation>
        <location evidence="1">Nucleus</location>
    </subcellularLocation>
</comment>
<proteinExistence type="inferred from homology"/>
<gene>
    <name evidence="8" type="ORF">MAM1_0005c00677</name>
</gene>
<protein>
    <submittedName>
        <fullName evidence="8">TFIID-domain-containing protein</fullName>
    </submittedName>
</protein>
<evidence type="ECO:0000313" key="8">
    <source>
        <dbReference type="EMBL" id="GAN01245.1"/>
    </source>
</evidence>
<accession>A0A0C9LQ58</accession>
<evidence type="ECO:0000256" key="2">
    <source>
        <dbReference type="ARBA" id="ARBA00023015"/>
    </source>
</evidence>
<dbReference type="AlphaFoldDB" id="A0A0C9LQ58"/>
<dbReference type="Pfam" id="PF02269">
    <property type="entry name" value="TFIID-18kDa"/>
    <property type="match status" value="1"/>
</dbReference>
<keyword evidence="5" id="KW-0539">Nucleus</keyword>